<dbReference type="PROSITE" id="PS51782">
    <property type="entry name" value="LYSM"/>
    <property type="match status" value="3"/>
</dbReference>
<dbReference type="InterPro" id="IPR036779">
    <property type="entry name" value="LysM_dom_sf"/>
</dbReference>
<dbReference type="AlphaFoldDB" id="A0A852YR08"/>
<accession>A0A852YR08</accession>
<comment type="caution">
    <text evidence="2">The sequence shown here is derived from an EMBL/GenBank/DDBJ whole genome shotgun (WGS) entry which is preliminary data.</text>
</comment>
<dbReference type="PANTHER" id="PTHR33734">
    <property type="entry name" value="LYSM DOMAIN-CONTAINING GPI-ANCHORED PROTEIN 2"/>
    <property type="match status" value="1"/>
</dbReference>
<gene>
    <name evidence="2" type="ORF">BJ979_002765</name>
</gene>
<feature type="domain" description="LysM" evidence="1">
    <location>
        <begin position="100"/>
        <end position="144"/>
    </location>
</feature>
<dbReference type="InterPro" id="IPR018392">
    <property type="entry name" value="LysM"/>
</dbReference>
<dbReference type="SMART" id="SM00257">
    <property type="entry name" value="LysM"/>
    <property type="match status" value="3"/>
</dbReference>
<dbReference type="RefSeq" id="WP_179568765.1">
    <property type="nucleotide sequence ID" value="NZ_JACBZY010000001.1"/>
</dbReference>
<dbReference type="PANTHER" id="PTHR33734:SF22">
    <property type="entry name" value="MEMBRANE-BOUND LYTIC MUREIN TRANSGLYCOSYLASE D"/>
    <property type="match status" value="1"/>
</dbReference>
<evidence type="ECO:0000313" key="3">
    <source>
        <dbReference type="Proteomes" id="UP000553888"/>
    </source>
</evidence>
<evidence type="ECO:0000259" key="1">
    <source>
        <dbReference type="PROSITE" id="PS51782"/>
    </source>
</evidence>
<dbReference type="Gene3D" id="3.10.350.10">
    <property type="entry name" value="LysM domain"/>
    <property type="match status" value="3"/>
</dbReference>
<dbReference type="SUPFAM" id="SSF54106">
    <property type="entry name" value="LysM domain"/>
    <property type="match status" value="3"/>
</dbReference>
<dbReference type="EMBL" id="JACBZY010000001">
    <property type="protein sequence ID" value="NYH00140.1"/>
    <property type="molecule type" value="Genomic_DNA"/>
</dbReference>
<dbReference type="Proteomes" id="UP000553888">
    <property type="component" value="Unassembled WGS sequence"/>
</dbReference>
<keyword evidence="3" id="KW-1185">Reference proteome</keyword>
<evidence type="ECO:0000313" key="2">
    <source>
        <dbReference type="EMBL" id="NYH00140.1"/>
    </source>
</evidence>
<reference evidence="2 3" key="1">
    <citation type="submission" date="2020-07" db="EMBL/GenBank/DDBJ databases">
        <title>Sequencing the genomes of 1000 actinobacteria strains.</title>
        <authorList>
            <person name="Klenk H.-P."/>
        </authorList>
    </citation>
    <scope>NUCLEOTIDE SEQUENCE [LARGE SCALE GENOMIC DNA]</scope>
    <source>
        <strain evidence="2 3">DSM 23141</strain>
    </source>
</reference>
<feature type="domain" description="LysM" evidence="1">
    <location>
        <begin position="239"/>
        <end position="283"/>
    </location>
</feature>
<proteinExistence type="predicted"/>
<dbReference type="Pfam" id="PF01476">
    <property type="entry name" value="LysM"/>
    <property type="match status" value="3"/>
</dbReference>
<dbReference type="CDD" id="cd00118">
    <property type="entry name" value="LysM"/>
    <property type="match status" value="3"/>
</dbReference>
<feature type="domain" description="LysM" evidence="1">
    <location>
        <begin position="164"/>
        <end position="208"/>
    </location>
</feature>
<name>A0A852YR08_9MICO</name>
<sequence length="434" mass="43648">MTGDNEARTATGSLLAALKATAARRAASTDTGAWTRASRVTVPLVVAGALTVSMNLTAPIPAAHAAPKKAVKPPKNAITPAPAAVKAPALPSVAPASAPASYKVAAGDTVSSIAQRFGVSTAGLLAANGLGWKSLIFPGQVLKIGGATPSTATTAPAAAAPAAGRYTIKAGDTVGAIAARFGTTTQSVLSANGLSWTSIIYPGQTLAIPGGISAVPASNVTPAPSTGSSTPAVPAPATKSYTIRTGDTVSSIAAANGISVQALMDANGLTGSAVIFAGRTLTIPAVTSPAVAQDGTTVTPLSAEMAANARVIIRVGRELGVSDRGIIIALAAAMQESSLRNIAYGDRDSVGLFQQRPSQNWGAKEKLLDTTYAARLFYGGPKNPNAGITRGLLEIAGWQSMTLTQAAQAVQISAYPNAYARWEKSATAWLKQLG</sequence>
<organism evidence="2 3">
    <name type="scientific">Schumannella luteola</name>
    <dbReference type="NCBI Taxonomy" id="472059"/>
    <lineage>
        <taxon>Bacteria</taxon>
        <taxon>Bacillati</taxon>
        <taxon>Actinomycetota</taxon>
        <taxon>Actinomycetes</taxon>
        <taxon>Micrococcales</taxon>
        <taxon>Microbacteriaceae</taxon>
        <taxon>Schumannella</taxon>
    </lineage>
</organism>
<protein>
    <submittedName>
        <fullName evidence="2">LysM repeat protein</fullName>
    </submittedName>
</protein>